<keyword evidence="2 6" id="KW-0699">rRNA-binding</keyword>
<dbReference type="InterPro" id="IPR018079">
    <property type="entry name" value="Ribosomal_uS4_CS"/>
</dbReference>
<dbReference type="GO" id="GO:0019843">
    <property type="term" value="F:rRNA binding"/>
    <property type="evidence" value="ECO:0007669"/>
    <property type="project" value="UniProtKB-KW"/>
</dbReference>
<evidence type="ECO:0000259" key="8">
    <source>
        <dbReference type="SMART" id="SM01390"/>
    </source>
</evidence>
<comment type="caution">
    <text evidence="9">The sequence shown here is derived from an EMBL/GenBank/DDBJ whole genome shotgun (WGS) entry which is preliminary data.</text>
</comment>
<keyword evidence="10" id="KW-1185">Reference proteome</keyword>
<dbReference type="PROSITE" id="PS00632">
    <property type="entry name" value="RIBOSOMAL_S4"/>
    <property type="match status" value="1"/>
</dbReference>
<evidence type="ECO:0000256" key="6">
    <source>
        <dbReference type="PROSITE-ProRule" id="PRU00182"/>
    </source>
</evidence>
<evidence type="ECO:0000256" key="3">
    <source>
        <dbReference type="ARBA" id="ARBA00022884"/>
    </source>
</evidence>
<dbReference type="AlphaFoldDB" id="A0A833SYK2"/>
<sequence>MPKISRHRNYRKTYRTPSRAFEKERLDQELKLLGEYGLRCKREIWRVQYALSKLRKAARELLTLDPKDPKRLFEGSALLRRLKRYGMLAEDENELDFVLRLNVQKLLERRLQTKVFKQNLAKSIHHARVLIKQRHIRVGKQLVDVPSFLVRMDSEKHIDFAVTSPYGQGRPGRVARRRAAQRAPPAARRTRSKRSEQLWIATTRISGSFLGWMELRAVERCRQQDHFAMRGQPTSDFVSRGVQPDK</sequence>
<dbReference type="NCBIfam" id="TIGR01018">
    <property type="entry name" value="uS4_arch"/>
    <property type="match status" value="1"/>
</dbReference>
<dbReference type="NCBIfam" id="NF003139">
    <property type="entry name" value="PRK04051.1"/>
    <property type="match status" value="1"/>
</dbReference>
<dbReference type="GO" id="GO:0003735">
    <property type="term" value="F:structural constituent of ribosome"/>
    <property type="evidence" value="ECO:0007669"/>
    <property type="project" value="InterPro"/>
</dbReference>
<dbReference type="Pfam" id="PF01479">
    <property type="entry name" value="S4"/>
    <property type="match status" value="1"/>
</dbReference>
<dbReference type="InterPro" id="IPR036986">
    <property type="entry name" value="S4_RNA-bd_sf"/>
</dbReference>
<dbReference type="PANTHER" id="PTHR11831:SF5">
    <property type="entry name" value="40S RIBOSOMAL PROTEIN S9"/>
    <property type="match status" value="1"/>
</dbReference>
<feature type="domain" description="Small ribosomal subunit protein uS4 N-terminal" evidence="8">
    <location>
        <begin position="8"/>
        <end position="108"/>
    </location>
</feature>
<dbReference type="SMART" id="SM01390">
    <property type="entry name" value="Ribosomal_S4"/>
    <property type="match status" value="1"/>
</dbReference>
<keyword evidence="5 7" id="KW-0687">Ribonucleoprotein</keyword>
<dbReference type="PROSITE" id="PS50889">
    <property type="entry name" value="S4"/>
    <property type="match status" value="1"/>
</dbReference>
<dbReference type="InterPro" id="IPR002942">
    <property type="entry name" value="S4_RNA-bd"/>
</dbReference>
<evidence type="ECO:0000256" key="1">
    <source>
        <dbReference type="ARBA" id="ARBA00007465"/>
    </source>
</evidence>
<keyword evidence="4 7" id="KW-0689">Ribosomal protein</keyword>
<evidence type="ECO:0000256" key="2">
    <source>
        <dbReference type="ARBA" id="ARBA00022730"/>
    </source>
</evidence>
<dbReference type="PANTHER" id="PTHR11831">
    <property type="entry name" value="30S 40S RIBOSOMAL PROTEIN"/>
    <property type="match status" value="1"/>
</dbReference>
<gene>
    <name evidence="9" type="ORF">GN244_ATG12666</name>
</gene>
<evidence type="ECO:0000313" key="9">
    <source>
        <dbReference type="EMBL" id="KAF4035340.1"/>
    </source>
</evidence>
<dbReference type="GO" id="GO:0022627">
    <property type="term" value="C:cytosolic small ribosomal subunit"/>
    <property type="evidence" value="ECO:0007669"/>
    <property type="project" value="TreeGrafter"/>
</dbReference>
<evidence type="ECO:0000313" key="10">
    <source>
        <dbReference type="Proteomes" id="UP000602510"/>
    </source>
</evidence>
<dbReference type="Proteomes" id="UP000602510">
    <property type="component" value="Unassembled WGS sequence"/>
</dbReference>
<reference evidence="9" key="1">
    <citation type="submission" date="2020-04" db="EMBL/GenBank/DDBJ databases">
        <title>Hybrid Assembly of Korean Phytophthora infestans isolates.</title>
        <authorList>
            <person name="Prokchorchik M."/>
            <person name="Lee Y."/>
            <person name="Seo J."/>
            <person name="Cho J.-H."/>
            <person name="Park Y.-E."/>
            <person name="Jang D.-C."/>
            <person name="Im J.-S."/>
            <person name="Choi J.-G."/>
            <person name="Park H.-J."/>
            <person name="Lee G.-B."/>
            <person name="Lee Y.-G."/>
            <person name="Hong S.-Y."/>
            <person name="Cho K."/>
            <person name="Sohn K.H."/>
        </authorList>
    </citation>
    <scope>NUCLEOTIDE SEQUENCE</scope>
    <source>
        <strain evidence="9">KR_1_A1</strain>
    </source>
</reference>
<evidence type="ECO:0000256" key="5">
    <source>
        <dbReference type="ARBA" id="ARBA00023274"/>
    </source>
</evidence>
<name>A0A833SYK2_PHYIN</name>
<dbReference type="InterPro" id="IPR022801">
    <property type="entry name" value="Ribosomal_uS4"/>
</dbReference>
<keyword evidence="3 6" id="KW-0694">RNA-binding</keyword>
<dbReference type="GO" id="GO:0042274">
    <property type="term" value="P:ribosomal small subunit biogenesis"/>
    <property type="evidence" value="ECO:0007669"/>
    <property type="project" value="TreeGrafter"/>
</dbReference>
<organism evidence="9 10">
    <name type="scientific">Phytophthora infestans</name>
    <name type="common">Potato late blight agent</name>
    <name type="synonym">Botrytis infestans</name>
    <dbReference type="NCBI Taxonomy" id="4787"/>
    <lineage>
        <taxon>Eukaryota</taxon>
        <taxon>Sar</taxon>
        <taxon>Stramenopiles</taxon>
        <taxon>Oomycota</taxon>
        <taxon>Peronosporomycetes</taxon>
        <taxon>Peronosporales</taxon>
        <taxon>Peronosporaceae</taxon>
        <taxon>Phytophthora</taxon>
    </lineage>
</organism>
<dbReference type="SUPFAM" id="SSF55174">
    <property type="entry name" value="Alpha-L RNA-binding motif"/>
    <property type="match status" value="1"/>
</dbReference>
<proteinExistence type="inferred from homology"/>
<evidence type="ECO:0000256" key="4">
    <source>
        <dbReference type="ARBA" id="ARBA00022980"/>
    </source>
</evidence>
<accession>A0A833SYK2</accession>
<dbReference type="Pfam" id="PF00163">
    <property type="entry name" value="Ribosomal_S4"/>
    <property type="match status" value="1"/>
</dbReference>
<protein>
    <submittedName>
        <fullName evidence="9">S4 domain</fullName>
    </submittedName>
</protein>
<dbReference type="InterPro" id="IPR001912">
    <property type="entry name" value="Ribosomal_uS4_N"/>
</dbReference>
<dbReference type="InterPro" id="IPR005710">
    <property type="entry name" value="Ribosomal_uS4_euk/arc"/>
</dbReference>
<dbReference type="GO" id="GO:0006412">
    <property type="term" value="P:translation"/>
    <property type="evidence" value="ECO:0007669"/>
    <property type="project" value="InterPro"/>
</dbReference>
<dbReference type="EMBL" id="WSZM01000324">
    <property type="protein sequence ID" value="KAF4035340.1"/>
    <property type="molecule type" value="Genomic_DNA"/>
</dbReference>
<evidence type="ECO:0000256" key="7">
    <source>
        <dbReference type="RuleBase" id="RU003699"/>
    </source>
</evidence>
<dbReference type="CDD" id="cd00165">
    <property type="entry name" value="S4"/>
    <property type="match status" value="1"/>
</dbReference>
<comment type="similarity">
    <text evidence="1 7">Belongs to the universal ribosomal protein uS4 family.</text>
</comment>
<dbReference type="FunFam" id="3.10.290.10:FF:000021">
    <property type="entry name" value="40S ribosomal protein S9"/>
    <property type="match status" value="1"/>
</dbReference>
<dbReference type="Gene3D" id="3.10.290.10">
    <property type="entry name" value="RNA-binding S4 domain"/>
    <property type="match status" value="1"/>
</dbReference>